<protein>
    <submittedName>
        <fullName evidence="1">Uncharacterized protein</fullName>
    </submittedName>
</protein>
<dbReference type="InterPro" id="IPR012877">
    <property type="entry name" value="Dhs-27"/>
</dbReference>
<dbReference type="OrthoDB" id="5777157at2759"/>
<name>A0A0B1T6U2_OESDE</name>
<evidence type="ECO:0000313" key="2">
    <source>
        <dbReference type="Proteomes" id="UP000053660"/>
    </source>
</evidence>
<dbReference type="InterPro" id="IPR052961">
    <property type="entry name" value="Oxido-Kinase-like_Enzymes"/>
</dbReference>
<keyword evidence="2" id="KW-1185">Reference proteome</keyword>
<dbReference type="Proteomes" id="UP000053660">
    <property type="component" value="Unassembled WGS sequence"/>
</dbReference>
<dbReference type="AlphaFoldDB" id="A0A0B1T6U2"/>
<organism evidence="1 2">
    <name type="scientific">Oesophagostomum dentatum</name>
    <name type="common">Nodular worm</name>
    <dbReference type="NCBI Taxonomy" id="61180"/>
    <lineage>
        <taxon>Eukaryota</taxon>
        <taxon>Metazoa</taxon>
        <taxon>Ecdysozoa</taxon>
        <taxon>Nematoda</taxon>
        <taxon>Chromadorea</taxon>
        <taxon>Rhabditida</taxon>
        <taxon>Rhabditina</taxon>
        <taxon>Rhabditomorpha</taxon>
        <taxon>Strongyloidea</taxon>
        <taxon>Strongylidae</taxon>
        <taxon>Oesophagostomum</taxon>
    </lineage>
</organism>
<sequence>MGCPANDLVRLFASCLSGHDRQTYWEELAEEFYGYLKEEVDDMEMPYSLEQLKESYRRFMPIGGFLLVRSLGPLFDRLCKTSDVQLKQELLDNVTEKTECLLDDILYYHDRNQRLKKQELIA</sequence>
<dbReference type="PANTHER" id="PTHR23020:SF8">
    <property type="entry name" value="CHK KINASE-LIKE DOMAIN-CONTAINING PROTEIN"/>
    <property type="match status" value="1"/>
</dbReference>
<dbReference type="PANTHER" id="PTHR23020">
    <property type="entry name" value="UNCHARACTERIZED NUCLEAR HORMONE RECEPTOR-RELATED"/>
    <property type="match status" value="1"/>
</dbReference>
<reference evidence="1 2" key="1">
    <citation type="submission" date="2014-03" db="EMBL/GenBank/DDBJ databases">
        <title>Draft genome of the hookworm Oesophagostomum dentatum.</title>
        <authorList>
            <person name="Mitreva M."/>
        </authorList>
    </citation>
    <scope>NUCLEOTIDE SEQUENCE [LARGE SCALE GENOMIC DNA]</scope>
    <source>
        <strain evidence="1 2">OD-Hann</strain>
    </source>
</reference>
<gene>
    <name evidence="1" type="ORF">OESDEN_08622</name>
</gene>
<evidence type="ECO:0000313" key="1">
    <source>
        <dbReference type="EMBL" id="KHJ91512.1"/>
    </source>
</evidence>
<dbReference type="EMBL" id="KN552005">
    <property type="protein sequence ID" value="KHJ91512.1"/>
    <property type="molecule type" value="Genomic_DNA"/>
</dbReference>
<proteinExistence type="predicted"/>
<accession>A0A0B1T6U2</accession>
<dbReference type="Pfam" id="PF07914">
    <property type="entry name" value="DUF1679"/>
    <property type="match status" value="1"/>
</dbReference>